<evidence type="ECO:0000256" key="3">
    <source>
        <dbReference type="ARBA" id="ARBA00005373"/>
    </source>
</evidence>
<evidence type="ECO:0000259" key="16">
    <source>
        <dbReference type="PROSITE" id="PS50865"/>
    </source>
</evidence>
<organism evidence="17 18">
    <name type="scientific">Rousettus aegyptiacus</name>
    <name type="common">Egyptian fruit bat</name>
    <name type="synonym">Pteropus aegyptiacus</name>
    <dbReference type="NCBI Taxonomy" id="9407"/>
    <lineage>
        <taxon>Eukaryota</taxon>
        <taxon>Metazoa</taxon>
        <taxon>Chordata</taxon>
        <taxon>Craniata</taxon>
        <taxon>Vertebrata</taxon>
        <taxon>Euteleostomi</taxon>
        <taxon>Mammalia</taxon>
        <taxon>Eutheria</taxon>
        <taxon>Laurasiatheria</taxon>
        <taxon>Chiroptera</taxon>
        <taxon>Yinpterochiroptera</taxon>
        <taxon>Pteropodoidea</taxon>
        <taxon>Pteropodidae</taxon>
        <taxon>Rousettinae</taxon>
        <taxon>Rousettus</taxon>
    </lineage>
</organism>
<comment type="caution">
    <text evidence="17">The sequence shown here is derived from an EMBL/GenBank/DDBJ whole genome shotgun (WGS) entry which is preliminary data.</text>
</comment>
<keyword evidence="5" id="KW-1003">Cell membrane</keyword>
<dbReference type="EMBL" id="JACASE010000004">
    <property type="protein sequence ID" value="KAF6476979.1"/>
    <property type="molecule type" value="Genomic_DNA"/>
</dbReference>
<reference evidence="17 18" key="1">
    <citation type="journal article" date="2020" name="Nature">
        <title>Six reference-quality genomes reveal evolution of bat adaptations.</title>
        <authorList>
            <person name="Jebb D."/>
            <person name="Huang Z."/>
            <person name="Pippel M."/>
            <person name="Hughes G.M."/>
            <person name="Lavrichenko K."/>
            <person name="Devanna P."/>
            <person name="Winkler S."/>
            <person name="Jermiin L.S."/>
            <person name="Skirmuntt E.C."/>
            <person name="Katzourakis A."/>
            <person name="Burkitt-Gray L."/>
            <person name="Ray D.A."/>
            <person name="Sullivan K.A.M."/>
            <person name="Roscito J.G."/>
            <person name="Kirilenko B.M."/>
            <person name="Davalos L.M."/>
            <person name="Corthals A.P."/>
            <person name="Power M.L."/>
            <person name="Jones G."/>
            <person name="Ransome R.D."/>
            <person name="Dechmann D.K.N."/>
            <person name="Locatelli A.G."/>
            <person name="Puechmaille S.J."/>
            <person name="Fedrigo O."/>
            <person name="Jarvis E.D."/>
            <person name="Hiller M."/>
            <person name="Vernes S.C."/>
            <person name="Myers E.W."/>
            <person name="Teeling E.C."/>
        </authorList>
    </citation>
    <scope>NUCLEOTIDE SEQUENCE [LARGE SCALE GENOMIC DNA]</scope>
    <source>
        <strain evidence="17">MRouAeg1</strain>
        <tissue evidence="17">Muscle</tissue>
    </source>
</reference>
<proteinExistence type="inferred from homology"/>
<dbReference type="InterPro" id="IPR002893">
    <property type="entry name" value="Znf_MYND"/>
</dbReference>
<dbReference type="FunFam" id="6.10.140.2220:FF:000009">
    <property type="entry name" value="Zinc finger MYND domain-containing protein 10"/>
    <property type="match status" value="1"/>
</dbReference>
<evidence type="ECO:0000256" key="1">
    <source>
        <dbReference type="ARBA" id="ARBA00004221"/>
    </source>
</evidence>
<evidence type="ECO:0000256" key="10">
    <source>
        <dbReference type="ARBA" id="ARBA00023136"/>
    </source>
</evidence>
<evidence type="ECO:0000256" key="15">
    <source>
        <dbReference type="PROSITE-ProRule" id="PRU00134"/>
    </source>
</evidence>
<dbReference type="GO" id="GO:0036158">
    <property type="term" value="P:outer dynein arm assembly"/>
    <property type="evidence" value="ECO:0007669"/>
    <property type="project" value="TreeGrafter"/>
</dbReference>
<keyword evidence="18" id="KW-1185">Reference proteome</keyword>
<evidence type="ECO:0000256" key="5">
    <source>
        <dbReference type="ARBA" id="ARBA00022475"/>
    </source>
</evidence>
<dbReference type="AlphaFoldDB" id="A0A7J8HYM7"/>
<feature type="domain" description="MYND-type" evidence="16">
    <location>
        <begin position="330"/>
        <end position="366"/>
    </location>
</feature>
<dbReference type="GO" id="GO:0036159">
    <property type="term" value="P:inner dynein arm assembly"/>
    <property type="evidence" value="ECO:0007669"/>
    <property type="project" value="TreeGrafter"/>
</dbReference>
<keyword evidence="7" id="KW-0479">Metal-binding</keyword>
<evidence type="ECO:0000256" key="12">
    <source>
        <dbReference type="ARBA" id="ARBA00024190"/>
    </source>
</evidence>
<dbReference type="Pfam" id="PF01753">
    <property type="entry name" value="zf-MYND"/>
    <property type="match status" value="1"/>
</dbReference>
<keyword evidence="11" id="KW-0206">Cytoskeleton</keyword>
<evidence type="ECO:0000256" key="7">
    <source>
        <dbReference type="ARBA" id="ARBA00022723"/>
    </source>
</evidence>
<comment type="function">
    <text evidence="13">Plays a role in axonemal structure organization and motility. Involved in axonemal pre-assembly of inner and outer dynein arms (IDA and ODA, respectively) for proper axoneme building for cilia motility. May act by indirectly regulating transcription of dynein proteins.</text>
</comment>
<keyword evidence="10" id="KW-0472">Membrane</keyword>
<evidence type="ECO:0000256" key="14">
    <source>
        <dbReference type="ARBA" id="ARBA00063619"/>
    </source>
</evidence>
<comment type="similarity">
    <text evidence="3">Belongs to the ZMYND10 family.</text>
</comment>
<evidence type="ECO:0000256" key="4">
    <source>
        <dbReference type="ARBA" id="ARBA00016317"/>
    </source>
</evidence>
<evidence type="ECO:0000256" key="2">
    <source>
        <dbReference type="ARBA" id="ARBA00004607"/>
    </source>
</evidence>
<dbReference type="Gene3D" id="6.10.140.2220">
    <property type="match status" value="1"/>
</dbReference>
<dbReference type="PANTHER" id="PTHR13244:SF7">
    <property type="entry name" value="ZINC FINGER MYND DOMAIN-CONTAINING PROTEIN 10"/>
    <property type="match status" value="1"/>
</dbReference>
<evidence type="ECO:0000313" key="18">
    <source>
        <dbReference type="Proteomes" id="UP000593571"/>
    </source>
</evidence>
<keyword evidence="6" id="KW-0963">Cytoplasm</keyword>
<evidence type="ECO:0000256" key="13">
    <source>
        <dbReference type="ARBA" id="ARBA00045527"/>
    </source>
</evidence>
<dbReference type="Proteomes" id="UP000593571">
    <property type="component" value="Unassembled WGS sequence"/>
</dbReference>
<dbReference type="InterPro" id="IPR052298">
    <property type="entry name" value="ZMYND10"/>
</dbReference>
<dbReference type="GO" id="GO:0016324">
    <property type="term" value="C:apical plasma membrane"/>
    <property type="evidence" value="ECO:0007669"/>
    <property type="project" value="UniProtKB-SubCell"/>
</dbReference>
<dbReference type="GO" id="GO:0008270">
    <property type="term" value="F:zinc ion binding"/>
    <property type="evidence" value="ECO:0007669"/>
    <property type="project" value="UniProtKB-KW"/>
</dbReference>
<keyword evidence="8 15" id="KW-0863">Zinc-finger</keyword>
<evidence type="ECO:0000256" key="9">
    <source>
        <dbReference type="ARBA" id="ARBA00022833"/>
    </source>
</evidence>
<dbReference type="PANTHER" id="PTHR13244">
    <property type="entry name" value="ZINC FINGER MYND DOMAIN CONTAINING PROTEIN 10"/>
    <property type="match status" value="1"/>
</dbReference>
<dbReference type="GO" id="GO:0120293">
    <property type="term" value="C:dynein axonemal particle"/>
    <property type="evidence" value="ECO:0007669"/>
    <property type="project" value="UniProtKB-SubCell"/>
</dbReference>
<evidence type="ECO:0000256" key="8">
    <source>
        <dbReference type="ARBA" id="ARBA00022771"/>
    </source>
</evidence>
<keyword evidence="9" id="KW-0862">Zinc</keyword>
<evidence type="ECO:0000256" key="6">
    <source>
        <dbReference type="ARBA" id="ARBA00022490"/>
    </source>
</evidence>
<comment type="subunit">
    <text evidence="14">Interacts (via C-terminus) with DNAAF11 (via CS domain); this interaction stabilizes DNAAF11 at the protein level. Interacts (via C-terminus) with DNAL1; this interaction stabilizes DNAL1 at the protein level. Interacts with DNAAF4, HSPA8, IQUB, RUVBL2 and DYNTL5.</text>
</comment>
<dbReference type="SUPFAM" id="SSF144232">
    <property type="entry name" value="HIT/MYND zinc finger-like"/>
    <property type="match status" value="1"/>
</dbReference>
<name>A0A7J8HYM7_ROUAE</name>
<evidence type="ECO:0000313" key="17">
    <source>
        <dbReference type="EMBL" id="KAF6476979.1"/>
    </source>
</evidence>
<protein>
    <recommendedName>
        <fullName evidence="4">Zinc finger MYND domain-containing protein 10</fullName>
    </recommendedName>
</protein>
<dbReference type="GO" id="GO:0034451">
    <property type="term" value="C:centriolar satellite"/>
    <property type="evidence" value="ECO:0007669"/>
    <property type="project" value="UniProtKB-SubCell"/>
</dbReference>
<comment type="subcellular location">
    <subcellularLocation>
        <location evidence="1">Apical cell membrane</location>
    </subcellularLocation>
    <subcellularLocation>
        <location evidence="2">Cytoplasm</location>
        <location evidence="2">Cytoskeleton</location>
        <location evidence="2">Microtubule organizing center</location>
        <location evidence="2">Centrosome</location>
        <location evidence="2">Centriolar satellite</location>
    </subcellularLocation>
    <subcellularLocation>
        <location evidence="12">Dynein axonemal particle</location>
    </subcellularLocation>
</comment>
<sequence length="376" mass="43141">MGDLELLLPGEADVLVRELCSFPLREMGSGGWNQQHENLEKLNMQAILDATASQGEPIQELLVTHRKIPTLVEELIAVEMWKQKVFPVLCRLEDFKPQNTFPIYMVELQKQAELMEFEITLKALSVLRYITDCVDSLSLSALSRMLSTHNLPCLLVELLEHSPWSRREGGKLQQFEGGCWQTVAPSEQQKLSKLDGQVWIALYNLLLSPEARARYCLTSFAKGQLLKLRAFLTDTLLDQLPILADLQGFLAHLALTEPQPPKKDLVLEQVPEIWERLERENRGKWQAIAKHQLQHVFSPSEQDLRLQARRWAETYKLDVLEAVAPERHRCAHCSAEASKRCSRCQKEWYCCRECQVKHWVKHGKTCVLAAQGDRAK</sequence>
<accession>A0A7J8HYM7</accession>
<dbReference type="GO" id="GO:0044458">
    <property type="term" value="P:motile cilium assembly"/>
    <property type="evidence" value="ECO:0007669"/>
    <property type="project" value="TreeGrafter"/>
</dbReference>
<evidence type="ECO:0000256" key="11">
    <source>
        <dbReference type="ARBA" id="ARBA00023212"/>
    </source>
</evidence>
<dbReference type="PROSITE" id="PS50865">
    <property type="entry name" value="ZF_MYND_2"/>
    <property type="match status" value="1"/>
</dbReference>
<gene>
    <name evidence="17" type="ORF">HJG63_020998</name>
</gene>